<proteinExistence type="predicted"/>
<dbReference type="Proteomes" id="UP001259832">
    <property type="component" value="Unassembled WGS sequence"/>
</dbReference>
<evidence type="ECO:0000313" key="1">
    <source>
        <dbReference type="EMBL" id="KAK1929167.1"/>
    </source>
</evidence>
<dbReference type="EMBL" id="JASMQC010000051">
    <property type="protein sequence ID" value="KAK1929167.1"/>
    <property type="molecule type" value="Genomic_DNA"/>
</dbReference>
<accession>A0AAD9LB53</accession>
<protein>
    <submittedName>
        <fullName evidence="1">Uncharacterized protein</fullName>
    </submittedName>
</protein>
<dbReference type="AlphaFoldDB" id="A0AAD9LB53"/>
<name>A0AAD9LB53_9STRA</name>
<reference evidence="1" key="1">
    <citation type="submission" date="2023-08" db="EMBL/GenBank/DDBJ databases">
        <title>Reference Genome Resource for the Citrus Pathogen Phytophthora citrophthora.</title>
        <authorList>
            <person name="Moller H."/>
            <person name="Coetzee B."/>
            <person name="Rose L.J."/>
            <person name="Van Niekerk J.M."/>
        </authorList>
    </citation>
    <scope>NUCLEOTIDE SEQUENCE</scope>
    <source>
        <strain evidence="1">STE-U-9442</strain>
    </source>
</reference>
<keyword evidence="2" id="KW-1185">Reference proteome</keyword>
<comment type="caution">
    <text evidence="1">The sequence shown here is derived from an EMBL/GenBank/DDBJ whole genome shotgun (WGS) entry which is preliminary data.</text>
</comment>
<evidence type="ECO:0000313" key="2">
    <source>
        <dbReference type="Proteomes" id="UP001259832"/>
    </source>
</evidence>
<organism evidence="1 2">
    <name type="scientific">Phytophthora citrophthora</name>
    <dbReference type="NCBI Taxonomy" id="4793"/>
    <lineage>
        <taxon>Eukaryota</taxon>
        <taxon>Sar</taxon>
        <taxon>Stramenopiles</taxon>
        <taxon>Oomycota</taxon>
        <taxon>Peronosporomycetes</taxon>
        <taxon>Peronosporales</taxon>
        <taxon>Peronosporaceae</taxon>
        <taxon>Phytophthora</taxon>
    </lineage>
</organism>
<sequence length="108" mass="12757">MSAVETRTDLVQQLQSFLTNKHFTRSDALPLPSRHSSKHCVAYNCVFTVIQPQLLHHQVRREFVVCRHYFHSKLFLLWYAVLKRFDHPRLQFFTSAALVSELEGFLHC</sequence>
<gene>
    <name evidence="1" type="ORF">P3T76_015295</name>
</gene>